<dbReference type="AlphaFoldDB" id="A0A2T9Z538"/>
<keyword evidence="3" id="KW-1185">Reference proteome</keyword>
<accession>A0A2T9Z538</accession>
<evidence type="ECO:0000313" key="2">
    <source>
        <dbReference type="EMBL" id="PVU99718.1"/>
    </source>
</evidence>
<feature type="signal peptide" evidence="1">
    <location>
        <begin position="1"/>
        <end position="20"/>
    </location>
</feature>
<keyword evidence="1" id="KW-0732">Signal</keyword>
<reference evidence="2 3" key="1">
    <citation type="journal article" date="2018" name="MBio">
        <title>Comparative Genomics Reveals the Core Gene Toolbox for the Fungus-Insect Symbiosis.</title>
        <authorList>
            <person name="Wang Y."/>
            <person name="Stata M."/>
            <person name="Wang W."/>
            <person name="Stajich J.E."/>
            <person name="White M.M."/>
            <person name="Moncalvo J.M."/>
        </authorList>
    </citation>
    <scope>NUCLEOTIDE SEQUENCE [LARGE SCALE GENOMIC DNA]</scope>
    <source>
        <strain evidence="2 3">AUS-77-4</strain>
    </source>
</reference>
<protein>
    <submittedName>
        <fullName evidence="2">Uncharacterized protein</fullName>
    </submittedName>
</protein>
<name>A0A2T9Z538_9FUNG</name>
<dbReference type="EMBL" id="MBFT01000022">
    <property type="protein sequence ID" value="PVU99718.1"/>
    <property type="molecule type" value="Genomic_DNA"/>
</dbReference>
<feature type="chain" id="PRO_5015502262" evidence="1">
    <location>
        <begin position="21"/>
        <end position="149"/>
    </location>
</feature>
<evidence type="ECO:0000313" key="3">
    <source>
        <dbReference type="Proteomes" id="UP000245699"/>
    </source>
</evidence>
<gene>
    <name evidence="2" type="ORF">BB559_000440</name>
</gene>
<evidence type="ECO:0000256" key="1">
    <source>
        <dbReference type="SAM" id="SignalP"/>
    </source>
</evidence>
<dbReference type="Proteomes" id="UP000245699">
    <property type="component" value="Unassembled WGS sequence"/>
</dbReference>
<proteinExistence type="predicted"/>
<comment type="caution">
    <text evidence="2">The sequence shown here is derived from an EMBL/GenBank/DDBJ whole genome shotgun (WGS) entry which is preliminary data.</text>
</comment>
<sequence length="149" mass="15554">MVSRTLFGIFALTIASMARGAPQDGVCADGSGPGGCVVPPTTSSGGVPLPTTRTRLPPRPTCGGVNPVITSVITATIYPPPTYTRTIMTEPLPTITKFIDVTVYDCKKSKGYGSEEPITSTIVETNTSEFTSTITAPTPTIFVTVDPPM</sequence>
<organism evidence="2 3">
    <name type="scientific">Furculomyces boomerangus</name>
    <dbReference type="NCBI Taxonomy" id="61424"/>
    <lineage>
        <taxon>Eukaryota</taxon>
        <taxon>Fungi</taxon>
        <taxon>Fungi incertae sedis</taxon>
        <taxon>Zoopagomycota</taxon>
        <taxon>Kickxellomycotina</taxon>
        <taxon>Harpellomycetes</taxon>
        <taxon>Harpellales</taxon>
        <taxon>Harpellaceae</taxon>
        <taxon>Furculomyces</taxon>
    </lineage>
</organism>